<evidence type="ECO:0000259" key="8">
    <source>
        <dbReference type="Pfam" id="PF12773"/>
    </source>
</evidence>
<protein>
    <submittedName>
        <fullName evidence="9">RDD family protein</fullName>
    </submittedName>
</protein>
<dbReference type="RefSeq" id="WP_169662282.1">
    <property type="nucleotide sequence ID" value="NZ_CP076133.1"/>
</dbReference>
<evidence type="ECO:0000313" key="9">
    <source>
        <dbReference type="EMBL" id="QWG05032.1"/>
    </source>
</evidence>
<organism evidence="9 10">
    <name type="scientific">Flammeovirga yaeyamensis</name>
    <dbReference type="NCBI Taxonomy" id="367791"/>
    <lineage>
        <taxon>Bacteria</taxon>
        <taxon>Pseudomonadati</taxon>
        <taxon>Bacteroidota</taxon>
        <taxon>Cytophagia</taxon>
        <taxon>Cytophagales</taxon>
        <taxon>Flammeovirgaceae</taxon>
        <taxon>Flammeovirga</taxon>
    </lineage>
</organism>
<dbReference type="KEGG" id="fya:KMW28_21655"/>
<dbReference type="InterPro" id="IPR051791">
    <property type="entry name" value="Pra-immunoreactive"/>
</dbReference>
<gene>
    <name evidence="9" type="ORF">KMW28_21655</name>
</gene>
<dbReference type="EMBL" id="CP076133">
    <property type="protein sequence ID" value="QWG05032.1"/>
    <property type="molecule type" value="Genomic_DNA"/>
</dbReference>
<dbReference type="Pfam" id="PF06271">
    <property type="entry name" value="RDD"/>
    <property type="match status" value="1"/>
</dbReference>
<evidence type="ECO:0000256" key="3">
    <source>
        <dbReference type="ARBA" id="ARBA00022692"/>
    </source>
</evidence>
<evidence type="ECO:0000256" key="2">
    <source>
        <dbReference type="ARBA" id="ARBA00022475"/>
    </source>
</evidence>
<dbReference type="Pfam" id="PF12773">
    <property type="entry name" value="DZR"/>
    <property type="match status" value="1"/>
</dbReference>
<evidence type="ECO:0000313" key="10">
    <source>
        <dbReference type="Proteomes" id="UP000678679"/>
    </source>
</evidence>
<keyword evidence="10" id="KW-1185">Reference proteome</keyword>
<dbReference type="InterPro" id="IPR010432">
    <property type="entry name" value="RDD"/>
</dbReference>
<keyword evidence="3 6" id="KW-0812">Transmembrane</keyword>
<keyword evidence="4 6" id="KW-1133">Transmembrane helix</keyword>
<proteinExistence type="predicted"/>
<evidence type="ECO:0000259" key="7">
    <source>
        <dbReference type="Pfam" id="PF06271"/>
    </source>
</evidence>
<dbReference type="Proteomes" id="UP000678679">
    <property type="component" value="Chromosome 2"/>
</dbReference>
<keyword evidence="5 6" id="KW-0472">Membrane</keyword>
<evidence type="ECO:0000256" key="5">
    <source>
        <dbReference type="ARBA" id="ARBA00023136"/>
    </source>
</evidence>
<feature type="transmembrane region" description="Helical" evidence="6">
    <location>
        <begin position="217"/>
        <end position="239"/>
    </location>
</feature>
<sequence>MKKYNCPSCSKEFAIGSKFCQHCGRNLELEIIENPMCPKCHKTFPEGSKFCDIDGSKLTSPDKLIPKCVKCGTEYSIETKFCPKDGGAVIPEALRFDINEQNISKQFNFNGTYSKASLGNRFLASLLDGLITTGFAIPSLIFYMIGMVKLQDYYNSDEAIPLFILAGFLYLIPLTYSFIKDGIGKGQSWGKKAVGLMVVYLPQNAPCSLGQSFLRNLIMVLLGLIPLIGWLIEPIIVLASENGRRLGDKAANTQVIELKTL</sequence>
<feature type="transmembrane region" description="Helical" evidence="6">
    <location>
        <begin position="159"/>
        <end position="179"/>
    </location>
</feature>
<name>A0AAX1NEV4_9BACT</name>
<reference evidence="9 10" key="1">
    <citation type="submission" date="2021-05" db="EMBL/GenBank/DDBJ databases">
        <title>Comparative genomic studies on the polysaccharide-degrading batcterial strains of the Flammeovirga genus.</title>
        <authorList>
            <person name="Zewei F."/>
            <person name="Zheng Z."/>
            <person name="Yu L."/>
            <person name="Ruyue G."/>
            <person name="Yanhong M."/>
            <person name="Yuanyuan C."/>
            <person name="Jingyan G."/>
            <person name="Wenjun H."/>
        </authorList>
    </citation>
    <scope>NUCLEOTIDE SEQUENCE [LARGE SCALE GENOMIC DNA]</scope>
    <source>
        <strain evidence="9 10">NBRC:100898</strain>
    </source>
</reference>
<dbReference type="PANTHER" id="PTHR36115">
    <property type="entry name" value="PROLINE-RICH ANTIGEN HOMOLOG-RELATED"/>
    <property type="match status" value="1"/>
</dbReference>
<dbReference type="AlphaFoldDB" id="A0AAX1NEV4"/>
<comment type="subcellular location">
    <subcellularLocation>
        <location evidence="1">Cell membrane</location>
        <topology evidence="1">Multi-pass membrane protein</topology>
    </subcellularLocation>
</comment>
<evidence type="ECO:0000256" key="1">
    <source>
        <dbReference type="ARBA" id="ARBA00004651"/>
    </source>
</evidence>
<keyword evidence="2" id="KW-1003">Cell membrane</keyword>
<evidence type="ECO:0000256" key="4">
    <source>
        <dbReference type="ARBA" id="ARBA00022989"/>
    </source>
</evidence>
<dbReference type="PANTHER" id="PTHR36115:SF4">
    <property type="entry name" value="MEMBRANE PROTEIN"/>
    <property type="match status" value="1"/>
</dbReference>
<feature type="domain" description="DZANK-type" evidence="8">
    <location>
        <begin position="6"/>
        <end position="52"/>
    </location>
</feature>
<evidence type="ECO:0000256" key="6">
    <source>
        <dbReference type="SAM" id="Phobius"/>
    </source>
</evidence>
<dbReference type="InterPro" id="IPR025874">
    <property type="entry name" value="DZR"/>
</dbReference>
<dbReference type="GO" id="GO:0005886">
    <property type="term" value="C:plasma membrane"/>
    <property type="evidence" value="ECO:0007669"/>
    <property type="project" value="UniProtKB-SubCell"/>
</dbReference>
<feature type="domain" description="RDD" evidence="7">
    <location>
        <begin position="116"/>
        <end position="252"/>
    </location>
</feature>
<accession>A0AAX1NEV4</accession>
<feature type="transmembrane region" description="Helical" evidence="6">
    <location>
        <begin position="122"/>
        <end position="147"/>
    </location>
</feature>